<comment type="caution">
    <text evidence="1">The sequence shown here is derived from an EMBL/GenBank/DDBJ whole genome shotgun (WGS) entry which is preliminary data.</text>
</comment>
<gene>
    <name evidence="1" type="ORF">RNA01_36880</name>
</gene>
<sequence>MVSEFEAVFERTTGNAAMQVTICGRFLLLAGDGQQIGLVTDVEIVLGESRNRDRDTVLVFTRFDDVIGAPWAFLH</sequence>
<evidence type="ECO:0000313" key="1">
    <source>
        <dbReference type="EMBL" id="GEO86756.1"/>
    </source>
</evidence>
<protein>
    <submittedName>
        <fullName evidence="1">Uncharacterized protein</fullName>
    </submittedName>
</protein>
<reference evidence="1 2" key="1">
    <citation type="submission" date="2019-07" db="EMBL/GenBank/DDBJ databases">
        <title>Whole genome shotgun sequence of Rhizobium naphthalenivorans NBRC 107585.</title>
        <authorList>
            <person name="Hosoyama A."/>
            <person name="Uohara A."/>
            <person name="Ohji S."/>
            <person name="Ichikawa N."/>
        </authorList>
    </citation>
    <scope>NUCLEOTIDE SEQUENCE [LARGE SCALE GENOMIC DNA]</scope>
    <source>
        <strain evidence="1 2">NBRC 107585</strain>
    </source>
</reference>
<evidence type="ECO:0000313" key="2">
    <source>
        <dbReference type="Proteomes" id="UP000321717"/>
    </source>
</evidence>
<dbReference type="EMBL" id="BJZP01000023">
    <property type="protein sequence ID" value="GEO86756.1"/>
    <property type="molecule type" value="Genomic_DNA"/>
</dbReference>
<organism evidence="1 2">
    <name type="scientific">Ciceribacter naphthalenivorans</name>
    <dbReference type="NCBI Taxonomy" id="1118451"/>
    <lineage>
        <taxon>Bacteria</taxon>
        <taxon>Pseudomonadati</taxon>
        <taxon>Pseudomonadota</taxon>
        <taxon>Alphaproteobacteria</taxon>
        <taxon>Hyphomicrobiales</taxon>
        <taxon>Rhizobiaceae</taxon>
        <taxon>Ciceribacter</taxon>
    </lineage>
</organism>
<keyword evidence="2" id="KW-1185">Reference proteome</keyword>
<dbReference type="AlphaFoldDB" id="A0A512HMT5"/>
<name>A0A512HMT5_9HYPH</name>
<dbReference type="Proteomes" id="UP000321717">
    <property type="component" value="Unassembled WGS sequence"/>
</dbReference>
<proteinExistence type="predicted"/>
<accession>A0A512HMT5</accession>